<organism evidence="1 2">
    <name type="scientific">Phlebia brevispora</name>
    <dbReference type="NCBI Taxonomy" id="194682"/>
    <lineage>
        <taxon>Eukaryota</taxon>
        <taxon>Fungi</taxon>
        <taxon>Dikarya</taxon>
        <taxon>Basidiomycota</taxon>
        <taxon>Agaricomycotina</taxon>
        <taxon>Agaricomycetes</taxon>
        <taxon>Polyporales</taxon>
        <taxon>Meruliaceae</taxon>
        <taxon>Phlebia</taxon>
    </lineage>
</organism>
<proteinExistence type="predicted"/>
<name>A0ACC1T9X6_9APHY</name>
<gene>
    <name evidence="1" type="ORF">NM688_g1967</name>
</gene>
<reference evidence="1" key="1">
    <citation type="submission" date="2022-07" db="EMBL/GenBank/DDBJ databases">
        <title>Genome Sequence of Phlebia brevispora.</title>
        <authorList>
            <person name="Buettner E."/>
        </authorList>
    </citation>
    <scope>NUCLEOTIDE SEQUENCE</scope>
    <source>
        <strain evidence="1">MPL23</strain>
    </source>
</reference>
<evidence type="ECO:0000313" key="2">
    <source>
        <dbReference type="Proteomes" id="UP001148662"/>
    </source>
</evidence>
<keyword evidence="2" id="KW-1185">Reference proteome</keyword>
<accession>A0ACC1T9X6</accession>
<dbReference type="EMBL" id="JANHOG010000232">
    <property type="protein sequence ID" value="KAJ3556542.1"/>
    <property type="molecule type" value="Genomic_DNA"/>
</dbReference>
<sequence length="349" mass="38969">MGKFTPFSFLSEQFATLPPPLQSDLSNKTVMVTGGNAGIGFEALKIFAKLHPRKLFLGCRSEAKGQRAAEIIEKESGYHDIKLAIFDNEDFDSIIKFTEGFKDEPLDILVANAGVVYKAYEETKDGWEASLQVNHLSTALLSILLLPNIARTARANGTLSRLVIVASETHFWSKFDDELLDAPSLLRTLSDKEYCTPQVMERRYPDTKLLNVLFTRALSDHLPPTVPVIPTVINPGYCRSTIRKRLSDTFLSSIGFAIMDRIIGRTTEQGARQLIWAALGPDGKEGRHVKWLRGSYVSTQQIQEPSDFVMSREGAVAQNKIWEETLQVLSKLSPDVSACMDQMDEFHAV</sequence>
<evidence type="ECO:0000313" key="1">
    <source>
        <dbReference type="EMBL" id="KAJ3556542.1"/>
    </source>
</evidence>
<dbReference type="Proteomes" id="UP001148662">
    <property type="component" value="Unassembled WGS sequence"/>
</dbReference>
<protein>
    <submittedName>
        <fullName evidence="1">Uncharacterized protein</fullName>
    </submittedName>
</protein>
<comment type="caution">
    <text evidence="1">The sequence shown here is derived from an EMBL/GenBank/DDBJ whole genome shotgun (WGS) entry which is preliminary data.</text>
</comment>